<feature type="region of interest" description="Disordered" evidence="1">
    <location>
        <begin position="112"/>
        <end position="172"/>
    </location>
</feature>
<keyword evidence="3" id="KW-0732">Signal</keyword>
<evidence type="ECO:0000256" key="2">
    <source>
        <dbReference type="SAM" id="Phobius"/>
    </source>
</evidence>
<proteinExistence type="predicted"/>
<name>A0A6M0IEN6_9BACT</name>
<sequence length="278" mass="30363">MMTQRVKKGWLLAIGLTVSIVAQAQNVETTASKPTFYTYLSLILALLALIGLVLLWWQSRLGWEKINSQGRSASSGSANVVQELSNRVSSLERDNKALINDVKVLKEQLGQLKQAARTDNRQPAAPAPNPQQPAAVPRPVPTQQAVRPSEPAPQRTTMPAPTQVQRSAPVNTPPAKLYARTADVPGGFSVASLVETPNRPMVFVITPTGAGQATFRVTDDPEAQRLALSDPYSYLSDACNYQSRPEVNSRIHMVADGKLQLQGEKWHIVEKAEISFYA</sequence>
<keyword evidence="2" id="KW-0812">Transmembrane</keyword>
<feature type="signal peptide" evidence="3">
    <location>
        <begin position="1"/>
        <end position="24"/>
    </location>
</feature>
<evidence type="ECO:0000256" key="1">
    <source>
        <dbReference type="SAM" id="MobiDB-lite"/>
    </source>
</evidence>
<evidence type="ECO:0000313" key="5">
    <source>
        <dbReference type="Proteomes" id="UP000477386"/>
    </source>
</evidence>
<keyword evidence="2" id="KW-1133">Transmembrane helix</keyword>
<accession>A0A6M0IEN6</accession>
<dbReference type="AlphaFoldDB" id="A0A6M0IEN6"/>
<organism evidence="4 5">
    <name type="scientific">Spirosoma agri</name>
    <dbReference type="NCBI Taxonomy" id="1987381"/>
    <lineage>
        <taxon>Bacteria</taxon>
        <taxon>Pseudomonadati</taxon>
        <taxon>Bacteroidota</taxon>
        <taxon>Cytophagia</taxon>
        <taxon>Cytophagales</taxon>
        <taxon>Cytophagaceae</taxon>
        <taxon>Spirosoma</taxon>
    </lineage>
</organism>
<dbReference type="EMBL" id="JAAGNZ010000001">
    <property type="protein sequence ID" value="NEU66746.1"/>
    <property type="molecule type" value="Genomic_DNA"/>
</dbReference>
<dbReference type="RefSeq" id="WP_164035988.1">
    <property type="nucleotide sequence ID" value="NZ_JAAGNZ010000001.1"/>
</dbReference>
<feature type="transmembrane region" description="Helical" evidence="2">
    <location>
        <begin position="36"/>
        <end position="57"/>
    </location>
</feature>
<protein>
    <submittedName>
        <fullName evidence="4">Uncharacterized protein</fullName>
    </submittedName>
</protein>
<reference evidence="4 5" key="1">
    <citation type="submission" date="2020-02" db="EMBL/GenBank/DDBJ databases">
        <title>Draft genome sequence of two Spirosoma agri KCTC 52727 and Spirosoma terrae KCTC 52035.</title>
        <authorList>
            <person name="Rojas J."/>
            <person name="Ambika Manirajan B."/>
            <person name="Ratering S."/>
            <person name="Suarez C."/>
            <person name="Schnell S."/>
        </authorList>
    </citation>
    <scope>NUCLEOTIDE SEQUENCE [LARGE SCALE GENOMIC DNA]</scope>
    <source>
        <strain evidence="4 5">KCTC 52727</strain>
    </source>
</reference>
<feature type="compositionally biased region" description="Polar residues" evidence="1">
    <location>
        <begin position="154"/>
        <end position="170"/>
    </location>
</feature>
<feature type="chain" id="PRO_5026819713" evidence="3">
    <location>
        <begin position="25"/>
        <end position="278"/>
    </location>
</feature>
<keyword evidence="5" id="KW-1185">Reference proteome</keyword>
<comment type="caution">
    <text evidence="4">The sequence shown here is derived from an EMBL/GenBank/DDBJ whole genome shotgun (WGS) entry which is preliminary data.</text>
</comment>
<evidence type="ECO:0000256" key="3">
    <source>
        <dbReference type="SAM" id="SignalP"/>
    </source>
</evidence>
<keyword evidence="2" id="KW-0472">Membrane</keyword>
<dbReference type="Proteomes" id="UP000477386">
    <property type="component" value="Unassembled WGS sequence"/>
</dbReference>
<feature type="compositionally biased region" description="Pro residues" evidence="1">
    <location>
        <begin position="125"/>
        <end position="140"/>
    </location>
</feature>
<gene>
    <name evidence="4" type="ORF">GK091_07620</name>
</gene>
<evidence type="ECO:0000313" key="4">
    <source>
        <dbReference type="EMBL" id="NEU66746.1"/>
    </source>
</evidence>